<dbReference type="InterPro" id="IPR000477">
    <property type="entry name" value="RT_dom"/>
</dbReference>
<organism evidence="4 5">
    <name type="scientific">Synaphobranchus kaupii</name>
    <name type="common">Kaup's arrowtooth eel</name>
    <dbReference type="NCBI Taxonomy" id="118154"/>
    <lineage>
        <taxon>Eukaryota</taxon>
        <taxon>Metazoa</taxon>
        <taxon>Chordata</taxon>
        <taxon>Craniata</taxon>
        <taxon>Vertebrata</taxon>
        <taxon>Euteleostomi</taxon>
        <taxon>Actinopterygii</taxon>
        <taxon>Neopterygii</taxon>
        <taxon>Teleostei</taxon>
        <taxon>Anguilliformes</taxon>
        <taxon>Synaphobranchidae</taxon>
        <taxon>Synaphobranchus</taxon>
    </lineage>
</organism>
<proteinExistence type="inferred from homology"/>
<sequence>MVPKPDGILRFCNDDRKLNDVSTFDSYPMPRKDKLIERLGKARFISTLDLTKGYEQVQLSSAAREKTTFSISTGHWQYRVLPFGLHGAPPTFQRLTDILLRPHHWYVASYVDDIVIHSEIWALEGAGRTATGWTHRQPHQMPSRALRGMRSENHFRIRKTKAHGARVGRWKNTRLVASCETRLSVIAADQHWEKRTPHASV</sequence>
<dbReference type="InterPro" id="IPR053134">
    <property type="entry name" value="RNA-dir_DNA_polymerase"/>
</dbReference>
<dbReference type="SUPFAM" id="SSF56672">
    <property type="entry name" value="DNA/RNA polymerases"/>
    <property type="match status" value="1"/>
</dbReference>
<dbReference type="Gene3D" id="3.10.10.10">
    <property type="entry name" value="HIV Type 1 Reverse Transcriptase, subunit A, domain 1"/>
    <property type="match status" value="1"/>
</dbReference>
<feature type="domain" description="Reverse transcriptase" evidence="3">
    <location>
        <begin position="1"/>
        <end position="175"/>
    </location>
</feature>
<dbReference type="AlphaFoldDB" id="A0A9Q1F823"/>
<dbReference type="InterPro" id="IPR043128">
    <property type="entry name" value="Rev_trsase/Diguanyl_cyclase"/>
</dbReference>
<dbReference type="InterPro" id="IPR043502">
    <property type="entry name" value="DNA/RNA_pol_sf"/>
</dbReference>
<dbReference type="Pfam" id="PF00078">
    <property type="entry name" value="RVT_1"/>
    <property type="match status" value="1"/>
</dbReference>
<evidence type="ECO:0000259" key="3">
    <source>
        <dbReference type="PROSITE" id="PS50878"/>
    </source>
</evidence>
<dbReference type="EMBL" id="JAINUF010000008">
    <property type="protein sequence ID" value="KAJ8352656.1"/>
    <property type="molecule type" value="Genomic_DNA"/>
</dbReference>
<dbReference type="PANTHER" id="PTHR24559:SF454">
    <property type="entry name" value="RIBONUCLEASE H"/>
    <property type="match status" value="1"/>
</dbReference>
<evidence type="ECO:0000313" key="4">
    <source>
        <dbReference type="EMBL" id="KAJ8352656.1"/>
    </source>
</evidence>
<keyword evidence="5" id="KW-1185">Reference proteome</keyword>
<evidence type="ECO:0000256" key="1">
    <source>
        <dbReference type="ARBA" id="ARBA00010879"/>
    </source>
</evidence>
<reference evidence="4" key="1">
    <citation type="journal article" date="2023" name="Science">
        <title>Genome structures resolve the early diversification of teleost fishes.</title>
        <authorList>
            <person name="Parey E."/>
            <person name="Louis A."/>
            <person name="Montfort J."/>
            <person name="Bouchez O."/>
            <person name="Roques C."/>
            <person name="Iampietro C."/>
            <person name="Lluch J."/>
            <person name="Castinel A."/>
            <person name="Donnadieu C."/>
            <person name="Desvignes T."/>
            <person name="Floi Bucao C."/>
            <person name="Jouanno E."/>
            <person name="Wen M."/>
            <person name="Mejri S."/>
            <person name="Dirks R."/>
            <person name="Jansen H."/>
            <person name="Henkel C."/>
            <person name="Chen W.J."/>
            <person name="Zahm M."/>
            <person name="Cabau C."/>
            <person name="Klopp C."/>
            <person name="Thompson A.W."/>
            <person name="Robinson-Rechavi M."/>
            <person name="Braasch I."/>
            <person name="Lecointre G."/>
            <person name="Bobe J."/>
            <person name="Postlethwait J.H."/>
            <person name="Berthelot C."/>
            <person name="Roest Crollius H."/>
            <person name="Guiguen Y."/>
        </authorList>
    </citation>
    <scope>NUCLEOTIDE SEQUENCE</scope>
    <source>
        <strain evidence="4">WJC10195</strain>
    </source>
</reference>
<protein>
    <recommendedName>
        <fullName evidence="2">ribonuclease H</fullName>
        <ecNumber evidence="2">3.1.26.4</ecNumber>
    </recommendedName>
</protein>
<dbReference type="CDD" id="cd01647">
    <property type="entry name" value="RT_LTR"/>
    <property type="match status" value="1"/>
</dbReference>
<gene>
    <name evidence="4" type="ORF">SKAU_G00241320</name>
</gene>
<evidence type="ECO:0000256" key="2">
    <source>
        <dbReference type="ARBA" id="ARBA00012180"/>
    </source>
</evidence>
<accession>A0A9Q1F823</accession>
<dbReference type="EC" id="3.1.26.4" evidence="2"/>
<dbReference type="PROSITE" id="PS50878">
    <property type="entry name" value="RT_POL"/>
    <property type="match status" value="1"/>
</dbReference>
<name>A0A9Q1F823_SYNKA</name>
<comment type="caution">
    <text evidence="4">The sequence shown here is derived from an EMBL/GenBank/DDBJ whole genome shotgun (WGS) entry which is preliminary data.</text>
</comment>
<comment type="similarity">
    <text evidence="1">Belongs to the beta type-B retroviral polymerase family. HERV class-II K(HML-2) pol subfamily.</text>
</comment>
<dbReference type="Gene3D" id="3.30.70.270">
    <property type="match status" value="1"/>
</dbReference>
<evidence type="ECO:0000313" key="5">
    <source>
        <dbReference type="Proteomes" id="UP001152622"/>
    </source>
</evidence>
<dbReference type="OrthoDB" id="6761011at2759"/>
<dbReference type="PANTHER" id="PTHR24559">
    <property type="entry name" value="TRANSPOSON TY3-I GAG-POL POLYPROTEIN"/>
    <property type="match status" value="1"/>
</dbReference>
<dbReference type="Proteomes" id="UP001152622">
    <property type="component" value="Chromosome 8"/>
</dbReference>
<dbReference type="GO" id="GO:0004523">
    <property type="term" value="F:RNA-DNA hybrid ribonuclease activity"/>
    <property type="evidence" value="ECO:0007669"/>
    <property type="project" value="UniProtKB-EC"/>
</dbReference>